<evidence type="ECO:0000259" key="1">
    <source>
        <dbReference type="Pfam" id="PF13827"/>
    </source>
</evidence>
<dbReference type="EMBL" id="RFFH01000026">
    <property type="protein sequence ID" value="RMI28050.1"/>
    <property type="molecule type" value="Genomic_DNA"/>
</dbReference>
<organism evidence="2 3">
    <name type="scientific">Nocardia stercoris</name>
    <dbReference type="NCBI Taxonomy" id="2483361"/>
    <lineage>
        <taxon>Bacteria</taxon>
        <taxon>Bacillati</taxon>
        <taxon>Actinomycetota</taxon>
        <taxon>Actinomycetes</taxon>
        <taxon>Mycobacteriales</taxon>
        <taxon>Nocardiaceae</taxon>
        <taxon>Nocardia</taxon>
    </lineage>
</organism>
<gene>
    <name evidence="2" type="ORF">EBN03_31795</name>
</gene>
<feature type="domain" description="DUF4189" evidence="1">
    <location>
        <begin position="38"/>
        <end position="109"/>
    </location>
</feature>
<evidence type="ECO:0000313" key="2">
    <source>
        <dbReference type="EMBL" id="RMI28050.1"/>
    </source>
</evidence>
<dbReference type="Proteomes" id="UP000279275">
    <property type="component" value="Unassembled WGS sequence"/>
</dbReference>
<comment type="caution">
    <text evidence="2">The sequence shown here is derived from an EMBL/GenBank/DDBJ whole genome shotgun (WGS) entry which is preliminary data.</text>
</comment>
<keyword evidence="3" id="KW-1185">Reference proteome</keyword>
<accession>A0A3M2KUB8</accession>
<proteinExistence type="predicted"/>
<reference evidence="2 3" key="1">
    <citation type="submission" date="2018-10" db="EMBL/GenBank/DDBJ databases">
        <title>Isolation from cow dung.</title>
        <authorList>
            <person name="Ling L."/>
        </authorList>
    </citation>
    <scope>NUCLEOTIDE SEQUENCE [LARGE SCALE GENOMIC DNA]</scope>
    <source>
        <strain evidence="2 3">NEAU-LL90</strain>
    </source>
</reference>
<dbReference type="Pfam" id="PF13827">
    <property type="entry name" value="DUF4189"/>
    <property type="match status" value="1"/>
</dbReference>
<name>A0A3M2KUB8_9NOCA</name>
<dbReference type="RefSeq" id="WP_122191874.1">
    <property type="nucleotide sequence ID" value="NZ_RFFH01000026.1"/>
</dbReference>
<dbReference type="AlphaFoldDB" id="A0A3M2KUB8"/>
<protein>
    <submittedName>
        <fullName evidence="2">DUF4189 domain-containing protein</fullName>
    </submittedName>
</protein>
<sequence>MTGTISRGRRMVVGGTAGLLLAGGLVGAGAAQADGWYYGAIAVDSHGNVGKSWDYDDSSSAEQRALDECGNSDCTIVASFSNGCGAVSDNGDRYSGGTGDDLGTAENVAGGNIIAWVCTSGHS</sequence>
<dbReference type="InterPro" id="IPR025240">
    <property type="entry name" value="DUF4189"/>
</dbReference>
<dbReference type="PROSITE" id="PS51318">
    <property type="entry name" value="TAT"/>
    <property type="match status" value="1"/>
</dbReference>
<dbReference type="OrthoDB" id="4382031at2"/>
<evidence type="ECO:0000313" key="3">
    <source>
        <dbReference type="Proteomes" id="UP000279275"/>
    </source>
</evidence>
<dbReference type="InterPro" id="IPR006311">
    <property type="entry name" value="TAT_signal"/>
</dbReference>